<dbReference type="GO" id="GO:0016787">
    <property type="term" value="F:hydrolase activity"/>
    <property type="evidence" value="ECO:0007669"/>
    <property type="project" value="UniProtKB-KW"/>
</dbReference>
<evidence type="ECO:0000256" key="2">
    <source>
        <dbReference type="ARBA" id="ARBA00022801"/>
    </source>
</evidence>
<evidence type="ECO:0000259" key="3">
    <source>
        <dbReference type="Pfam" id="PF00135"/>
    </source>
</evidence>
<dbReference type="SUPFAM" id="SSF53474">
    <property type="entry name" value="alpha/beta-Hydrolases"/>
    <property type="match status" value="1"/>
</dbReference>
<protein>
    <submittedName>
        <fullName evidence="4">Alpha/beta-hydrolase</fullName>
    </submittedName>
</protein>
<dbReference type="Pfam" id="PF00135">
    <property type="entry name" value="COesterase"/>
    <property type="match status" value="1"/>
</dbReference>
<evidence type="ECO:0000256" key="1">
    <source>
        <dbReference type="ARBA" id="ARBA00005964"/>
    </source>
</evidence>
<reference evidence="4 5" key="1">
    <citation type="submission" date="2018-07" db="EMBL/GenBank/DDBJ databases">
        <title>Section-level genome sequencing of Aspergillus section Nigri to investigate inter- and intra-species variation.</title>
        <authorList>
            <consortium name="DOE Joint Genome Institute"/>
            <person name="Vesth T.C."/>
            <person name="Nybo J.L."/>
            <person name="Theobald S."/>
            <person name="Frisvad J.C."/>
            <person name="Larsen T.O."/>
            <person name="Nielsen K.F."/>
            <person name="Hoof J.B."/>
            <person name="Brandl J."/>
            <person name="Salamov A."/>
            <person name="Riley R."/>
            <person name="Gladden J.M."/>
            <person name="Phatale P."/>
            <person name="Nielsen M.T."/>
            <person name="Lyhne E.K."/>
            <person name="Kogle M.E."/>
            <person name="Strasser K."/>
            <person name="McDonnell E."/>
            <person name="Barry K."/>
            <person name="Clum A."/>
            <person name="Chen C."/>
            <person name="Nolan M."/>
            <person name="Sandor L."/>
            <person name="Kuo A."/>
            <person name="Lipzen A."/>
            <person name="Hainaut M."/>
            <person name="Drula E."/>
            <person name="Tsang A."/>
            <person name="Magnuson J.K."/>
            <person name="Henrissat B."/>
            <person name="Wiebenga A."/>
            <person name="Simmons B.A."/>
            <person name="Makela M.R."/>
            <person name="De vries R.P."/>
            <person name="Grigoriev I.V."/>
            <person name="Mortensen U.H."/>
            <person name="Baker S.E."/>
            <person name="Andersen M.R."/>
        </authorList>
    </citation>
    <scope>NUCLEOTIDE SEQUENCE [LARGE SCALE GENOMIC DNA]</scope>
    <source>
        <strain evidence="4 5">ATCC 13496</strain>
    </source>
</reference>
<dbReference type="InterPro" id="IPR029058">
    <property type="entry name" value="AB_hydrolase_fold"/>
</dbReference>
<name>A0A370BR65_ASPNG</name>
<organism evidence="4 5">
    <name type="scientific">Aspergillus niger ATCC 13496</name>
    <dbReference type="NCBI Taxonomy" id="1353008"/>
    <lineage>
        <taxon>Eukaryota</taxon>
        <taxon>Fungi</taxon>
        <taxon>Dikarya</taxon>
        <taxon>Ascomycota</taxon>
        <taxon>Pezizomycotina</taxon>
        <taxon>Eurotiomycetes</taxon>
        <taxon>Eurotiomycetidae</taxon>
        <taxon>Eurotiales</taxon>
        <taxon>Aspergillaceae</taxon>
        <taxon>Aspergillus</taxon>
        <taxon>Aspergillus subgen. Circumdati</taxon>
    </lineage>
</organism>
<dbReference type="Proteomes" id="UP000253845">
    <property type="component" value="Unassembled WGS sequence"/>
</dbReference>
<dbReference type="AlphaFoldDB" id="A0A370BR65"/>
<dbReference type="PANTHER" id="PTHR43142:SF11">
    <property type="entry name" value="CARBOXYLIC ESTER HYDROLASE"/>
    <property type="match status" value="1"/>
</dbReference>
<keyword evidence="2 4" id="KW-0378">Hydrolase</keyword>
<dbReference type="VEuPathDB" id="FungiDB:M747DRAFT_246270"/>
<evidence type="ECO:0000313" key="5">
    <source>
        <dbReference type="Proteomes" id="UP000253845"/>
    </source>
</evidence>
<accession>A0A370BR65</accession>
<proteinExistence type="inferred from homology"/>
<feature type="domain" description="Carboxylesterase type B" evidence="3">
    <location>
        <begin position="55"/>
        <end position="475"/>
    </location>
</feature>
<dbReference type="PROSITE" id="PS00122">
    <property type="entry name" value="CARBOXYLESTERASE_B_1"/>
    <property type="match status" value="1"/>
</dbReference>
<sequence>MSMEIPAYPHWGISERGAISLKPGCHQVKSMPFPLHNYLFSFSSSTYHTMSDIIQVTTHLGEIRGKTTNGVTQFLGIKYATLKNRLADAELVERRDGGVLDALKDGAIQHTLPKKELTQSDVDCLNLNIAAPAGTPAHSKLPVFVFIHGGGLMIGANSWPQFDYERFVKLSIDNELPIVAVSINYRLGPYGFLTSDELRKAGYKANNGLRDQRVALEWVRRHIVDFGGDSENITVAGMSAGAASVTFHLDSETPLFKRAILMSGSRFFVQALPYDAHEENYRQAISALGLENATSDEKIKALLETPGQDLLAKLPPSVLTAPAVDGDMVPSTVTYAQVADRTSNIPKGKQWCRDLLIGDAQYDSNILAILMPHLKNECAGRLAKAVHSVFPTKQELATRILAGYGLTAETADDEAFPAVLNYLNDIFILAPTLTYTSGWEGHTNVYYFNEENPWEGPWQGKAGHILDVAYLFQNFRDYLTPAQQELAAAFAIDFFKFCHGIKPWPTVVDADIENGFTARVYGPSSEGETVAQVAQAYGGHSRRRSVLFDLSDEASLDELARVATFAKERAGLQLPSSEQKNVILFTQYFFSQRIKSFTFSSLHRPSHSTHPYSHILINPIMQQRRLLLPGEPVPYDPSRPWFPQYGAGNGEGTPYFRGNIIALHSVDYFQAQPTLLICRIVDVHEPFWKVCAVTVQVEGPLGTLGGTLHIRMFDRRFTKGMRLRHGCPNWCYAIESGYRQHGPLPVTPYGQPPEDPNVRSLNQREDDTQKAMTHSYRTELQAYDTLSDLQAGHIPKLLGTATMAWQVMNEMGRTIIGSCPGLILVPLDGMPLLKMNYILKRTWQFIFWDLVNIRQILQSRGLYTIDTTPRNIIIVPCHPWGLFKVVLHSLQLNDGPGETGASTTNTG</sequence>
<comment type="similarity">
    <text evidence="1">Belongs to the type-B carboxylesterase/lipase family.</text>
</comment>
<dbReference type="PANTHER" id="PTHR43142">
    <property type="entry name" value="CARBOXYLIC ESTER HYDROLASE"/>
    <property type="match status" value="1"/>
</dbReference>
<gene>
    <name evidence="4" type="ORF">M747DRAFT_246270</name>
</gene>
<dbReference type="Gene3D" id="3.40.50.1820">
    <property type="entry name" value="alpha/beta hydrolase"/>
    <property type="match status" value="1"/>
</dbReference>
<dbReference type="InterPro" id="IPR002018">
    <property type="entry name" value="CarbesteraseB"/>
</dbReference>
<dbReference type="EMBL" id="KZ851944">
    <property type="protein sequence ID" value="RDH15862.1"/>
    <property type="molecule type" value="Genomic_DNA"/>
</dbReference>
<evidence type="ECO:0000313" key="4">
    <source>
        <dbReference type="EMBL" id="RDH15862.1"/>
    </source>
</evidence>
<dbReference type="InterPro" id="IPR019826">
    <property type="entry name" value="Carboxylesterase_B_AS"/>
</dbReference>